<reference evidence="1 2" key="1">
    <citation type="submission" date="2017-02" db="EMBL/GenBank/DDBJ databases">
        <title>Draft genome sequence of Moraxella caviae CCUG 355 type strain.</title>
        <authorList>
            <person name="Engstrom-Jakobsson H."/>
            <person name="Salva-Serra F."/>
            <person name="Thorell K."/>
            <person name="Gonzales-Siles L."/>
            <person name="Karlsson R."/>
            <person name="Boulund F."/>
            <person name="Engstrand L."/>
            <person name="Moore E."/>
        </authorList>
    </citation>
    <scope>NUCLEOTIDE SEQUENCE [LARGE SCALE GENOMIC DNA]</scope>
    <source>
        <strain evidence="1 2">CCUG 355</strain>
    </source>
</reference>
<keyword evidence="2" id="KW-1185">Reference proteome</keyword>
<gene>
    <name evidence="1" type="ORF">B0181_04725</name>
</gene>
<sequence length="94" mass="11159">MVDFVVDAHKGLSFRTFEALAYQKKLITTNKEVMKYDFYHPNNIFVWDGKVLDGKQVKAFLETPYQRIDDKIVHKYSFEHWICKVLDISNHASF</sequence>
<protein>
    <submittedName>
        <fullName evidence="1">Uncharacterized protein</fullName>
    </submittedName>
</protein>
<accession>A0A1T0A365</accession>
<dbReference type="AlphaFoldDB" id="A0A1T0A365"/>
<name>A0A1T0A365_9GAMM</name>
<dbReference type="RefSeq" id="WP_078276335.1">
    <property type="nucleotide sequence ID" value="NZ_CAACXO010000030.1"/>
</dbReference>
<dbReference type="Proteomes" id="UP000190435">
    <property type="component" value="Unassembled WGS sequence"/>
</dbReference>
<dbReference type="OrthoDB" id="3251881at2"/>
<evidence type="ECO:0000313" key="2">
    <source>
        <dbReference type="Proteomes" id="UP000190435"/>
    </source>
</evidence>
<comment type="caution">
    <text evidence="1">The sequence shown here is derived from an EMBL/GenBank/DDBJ whole genome shotgun (WGS) entry which is preliminary data.</text>
</comment>
<proteinExistence type="predicted"/>
<dbReference type="EMBL" id="MUXU01000033">
    <property type="protein sequence ID" value="OOR90183.1"/>
    <property type="molecule type" value="Genomic_DNA"/>
</dbReference>
<organism evidence="1 2">
    <name type="scientific">Moraxella caviae</name>
    <dbReference type="NCBI Taxonomy" id="34060"/>
    <lineage>
        <taxon>Bacteria</taxon>
        <taxon>Pseudomonadati</taxon>
        <taxon>Pseudomonadota</taxon>
        <taxon>Gammaproteobacteria</taxon>
        <taxon>Moraxellales</taxon>
        <taxon>Moraxellaceae</taxon>
        <taxon>Moraxella</taxon>
    </lineage>
</organism>
<dbReference type="STRING" id="34060.B0181_04725"/>
<evidence type="ECO:0000313" key="1">
    <source>
        <dbReference type="EMBL" id="OOR90183.1"/>
    </source>
</evidence>